<evidence type="ECO:0000313" key="2">
    <source>
        <dbReference type="EMBL" id="RPA71873.1"/>
    </source>
</evidence>
<evidence type="ECO:0000313" key="3">
    <source>
        <dbReference type="Proteomes" id="UP000275078"/>
    </source>
</evidence>
<proteinExistence type="predicted"/>
<dbReference type="EMBL" id="ML119894">
    <property type="protein sequence ID" value="RPA71873.1"/>
    <property type="molecule type" value="Genomic_DNA"/>
</dbReference>
<sequence length="360" mass="41306">MQRTSHTWRRATNEIFWINHSTPAMHTPSTSAIDTVFTETKEEDTFLHSPIHIPEVEVEPLGYLNWFYENWLANHLYPTYSSRSTQKSANNHATTPTNNSTISGSITRPKLSTIHYRITGAYKRQLGVFPNHRAPATRRAIGVPGNFNNEEPSDAMLRLHFILGRKWYYVLAPGARRRLSWEISINCTPRYAIYPDTIFAQPLSDSACRILGGYAVTYYCVLLEPFHIREGRVTGGRIIRTVREGTRGYFRYVRWPDNSVSSYILAWESDAEEYGDFNRKLKYRALGWKNLSWSICDQLQRPGAGNVVDLDADSDLGFWFPLLEDPDGEQVVMNGINPLTVVKPAYTYDCPRLRNQMVGI</sequence>
<feature type="region of interest" description="Disordered" evidence="1">
    <location>
        <begin position="83"/>
        <end position="106"/>
    </location>
</feature>
<dbReference type="Proteomes" id="UP000275078">
    <property type="component" value="Unassembled WGS sequence"/>
</dbReference>
<dbReference type="AlphaFoldDB" id="A0A3N4HBT2"/>
<reference evidence="2 3" key="1">
    <citation type="journal article" date="2018" name="Nat. Ecol. Evol.">
        <title>Pezizomycetes genomes reveal the molecular basis of ectomycorrhizal truffle lifestyle.</title>
        <authorList>
            <person name="Murat C."/>
            <person name="Payen T."/>
            <person name="Noel B."/>
            <person name="Kuo A."/>
            <person name="Morin E."/>
            <person name="Chen J."/>
            <person name="Kohler A."/>
            <person name="Krizsan K."/>
            <person name="Balestrini R."/>
            <person name="Da Silva C."/>
            <person name="Montanini B."/>
            <person name="Hainaut M."/>
            <person name="Levati E."/>
            <person name="Barry K.W."/>
            <person name="Belfiori B."/>
            <person name="Cichocki N."/>
            <person name="Clum A."/>
            <person name="Dockter R.B."/>
            <person name="Fauchery L."/>
            <person name="Guy J."/>
            <person name="Iotti M."/>
            <person name="Le Tacon F."/>
            <person name="Lindquist E.A."/>
            <person name="Lipzen A."/>
            <person name="Malagnac F."/>
            <person name="Mello A."/>
            <person name="Molinier V."/>
            <person name="Miyauchi S."/>
            <person name="Poulain J."/>
            <person name="Riccioni C."/>
            <person name="Rubini A."/>
            <person name="Sitrit Y."/>
            <person name="Splivallo R."/>
            <person name="Traeger S."/>
            <person name="Wang M."/>
            <person name="Zifcakova L."/>
            <person name="Wipf D."/>
            <person name="Zambonelli A."/>
            <person name="Paolocci F."/>
            <person name="Nowrousian M."/>
            <person name="Ottonello S."/>
            <person name="Baldrian P."/>
            <person name="Spatafora J.W."/>
            <person name="Henrissat B."/>
            <person name="Nagy L.G."/>
            <person name="Aury J.M."/>
            <person name="Wincker P."/>
            <person name="Grigoriev I.V."/>
            <person name="Bonfante P."/>
            <person name="Martin F.M."/>
        </authorList>
    </citation>
    <scope>NUCLEOTIDE SEQUENCE [LARGE SCALE GENOMIC DNA]</scope>
    <source>
        <strain evidence="2 3">RN42</strain>
    </source>
</reference>
<protein>
    <submittedName>
        <fullName evidence="2">Uncharacterized protein</fullName>
    </submittedName>
</protein>
<keyword evidence="3" id="KW-1185">Reference proteome</keyword>
<gene>
    <name evidence="2" type="ORF">BJ508DRAFT_343969</name>
</gene>
<organism evidence="2 3">
    <name type="scientific">Ascobolus immersus RN42</name>
    <dbReference type="NCBI Taxonomy" id="1160509"/>
    <lineage>
        <taxon>Eukaryota</taxon>
        <taxon>Fungi</taxon>
        <taxon>Dikarya</taxon>
        <taxon>Ascomycota</taxon>
        <taxon>Pezizomycotina</taxon>
        <taxon>Pezizomycetes</taxon>
        <taxon>Pezizales</taxon>
        <taxon>Ascobolaceae</taxon>
        <taxon>Ascobolus</taxon>
    </lineage>
</organism>
<name>A0A3N4HBT2_ASCIM</name>
<evidence type="ECO:0000256" key="1">
    <source>
        <dbReference type="SAM" id="MobiDB-lite"/>
    </source>
</evidence>
<accession>A0A3N4HBT2</accession>